<proteinExistence type="predicted"/>
<dbReference type="KEGG" id="ete:ETEE_0595"/>
<evidence type="ECO:0000313" key="1">
    <source>
        <dbReference type="EMBL" id="AIJ07068.1"/>
    </source>
</evidence>
<dbReference type="Proteomes" id="UP000028681">
    <property type="component" value="Chromosome"/>
</dbReference>
<organism evidence="1 2">
    <name type="scientific">Edwardsiella anguillarum ET080813</name>
    <dbReference type="NCBI Taxonomy" id="667120"/>
    <lineage>
        <taxon>Bacteria</taxon>
        <taxon>Pseudomonadati</taxon>
        <taxon>Pseudomonadota</taxon>
        <taxon>Gammaproteobacteria</taxon>
        <taxon>Enterobacterales</taxon>
        <taxon>Hafniaceae</taxon>
        <taxon>Edwardsiella</taxon>
    </lineage>
</organism>
<protein>
    <submittedName>
        <fullName evidence="1">Uncharacterized protein</fullName>
    </submittedName>
</protein>
<name>A0A076LKA6_9GAMM</name>
<evidence type="ECO:0000313" key="2">
    <source>
        <dbReference type="Proteomes" id="UP000028681"/>
    </source>
</evidence>
<dbReference type="AlphaFoldDB" id="A0A076LKA6"/>
<accession>A0A076LKA6</accession>
<dbReference type="HOGENOM" id="CLU_3308809_0_0_6"/>
<sequence length="39" mass="4475">MDMLIYASFHHIYATPGVESRIKPVASWNICTAYLHKIP</sequence>
<reference evidence="1 2" key="1">
    <citation type="journal article" date="2012" name="PLoS ONE">
        <title>Edwardsiella comparative phylogenomics reveal the new intra/inter-species taxonomic relationships, virulence evolution and niche adaptation mechanisms.</title>
        <authorList>
            <person name="Yang M."/>
            <person name="Lv Y."/>
            <person name="Xiao J."/>
            <person name="Wu H."/>
            <person name="Zheng H."/>
            <person name="Liu Q."/>
            <person name="Zhang Y."/>
            <person name="Wang Q."/>
        </authorList>
    </citation>
    <scope>NUCLEOTIDE SEQUENCE [LARGE SCALE GENOMIC DNA]</scope>
    <source>
        <strain evidence="2">080813</strain>
    </source>
</reference>
<gene>
    <name evidence="1" type="ORF">ETEE_0595</name>
</gene>
<dbReference type="EMBL" id="CP006664">
    <property type="protein sequence ID" value="AIJ07068.1"/>
    <property type="molecule type" value="Genomic_DNA"/>
</dbReference>